<dbReference type="InterPro" id="IPR000540">
    <property type="entry name" value="Flag_MotA_CS"/>
</dbReference>
<keyword evidence="16" id="KW-1185">Reference proteome</keyword>
<keyword evidence="7" id="KW-0283">Flagellar rotation</keyword>
<evidence type="ECO:0000256" key="1">
    <source>
        <dbReference type="ARBA" id="ARBA00004651"/>
    </source>
</evidence>
<evidence type="ECO:0000259" key="13">
    <source>
        <dbReference type="Pfam" id="PF01618"/>
    </source>
</evidence>
<dbReference type="InterPro" id="IPR046786">
    <property type="entry name" value="MotA_N"/>
</dbReference>
<reference evidence="15 16" key="1">
    <citation type="submission" date="2022-07" db="EMBL/GenBank/DDBJ databases">
        <authorList>
            <person name="Xamxidin M."/>
            <person name="Wu M."/>
        </authorList>
    </citation>
    <scope>NUCLEOTIDE SEQUENCE [LARGE SCALE GENOMIC DNA]</scope>
    <source>
        <strain evidence="15 16">NBRC 111650</strain>
    </source>
</reference>
<organism evidence="15 16">
    <name type="scientific">Limnobacter humi</name>
    <dbReference type="NCBI Taxonomy" id="1778671"/>
    <lineage>
        <taxon>Bacteria</taxon>
        <taxon>Pseudomonadati</taxon>
        <taxon>Pseudomonadota</taxon>
        <taxon>Betaproteobacteria</taxon>
        <taxon>Burkholderiales</taxon>
        <taxon>Burkholderiaceae</taxon>
        <taxon>Limnobacter</taxon>
    </lineage>
</organism>
<keyword evidence="15" id="KW-0282">Flagellum</keyword>
<keyword evidence="9 12" id="KW-1133">Transmembrane helix</keyword>
<keyword evidence="10" id="KW-0406">Ion transport</keyword>
<keyword evidence="6 12" id="KW-0812">Transmembrane</keyword>
<keyword evidence="15" id="KW-0969">Cilium</keyword>
<evidence type="ECO:0000256" key="2">
    <source>
        <dbReference type="ARBA" id="ARBA00008038"/>
    </source>
</evidence>
<dbReference type="InterPro" id="IPR002898">
    <property type="entry name" value="MotA_ExbB_proton_chnl"/>
</dbReference>
<gene>
    <name evidence="15" type="primary">motA</name>
    <name evidence="15" type="ORF">NQT62_13880</name>
</gene>
<evidence type="ECO:0000256" key="6">
    <source>
        <dbReference type="ARBA" id="ARBA00022692"/>
    </source>
</evidence>
<name>A0ABT1WJ28_9BURK</name>
<feature type="transmembrane region" description="Helical" evidence="12">
    <location>
        <begin position="31"/>
        <end position="48"/>
    </location>
</feature>
<evidence type="ECO:0000256" key="10">
    <source>
        <dbReference type="ARBA" id="ARBA00023065"/>
    </source>
</evidence>
<evidence type="ECO:0000313" key="16">
    <source>
        <dbReference type="Proteomes" id="UP001204142"/>
    </source>
</evidence>
<dbReference type="Pfam" id="PF01618">
    <property type="entry name" value="MotA_ExbB"/>
    <property type="match status" value="1"/>
</dbReference>
<dbReference type="Pfam" id="PF20560">
    <property type="entry name" value="MotA_N"/>
    <property type="match status" value="1"/>
</dbReference>
<comment type="caution">
    <text evidence="15">The sequence shown here is derived from an EMBL/GenBank/DDBJ whole genome shotgun (WGS) entry which is preliminary data.</text>
</comment>
<keyword evidence="4" id="KW-1003">Cell membrane</keyword>
<dbReference type="InterPro" id="IPR047055">
    <property type="entry name" value="MotA-like"/>
</dbReference>
<dbReference type="PANTHER" id="PTHR30433:SF4">
    <property type="entry name" value="MOTILITY PROTEIN A"/>
    <property type="match status" value="1"/>
</dbReference>
<evidence type="ECO:0000256" key="9">
    <source>
        <dbReference type="ARBA" id="ARBA00022989"/>
    </source>
</evidence>
<feature type="domain" description="Motility protein A N-terminal" evidence="14">
    <location>
        <begin position="5"/>
        <end position="92"/>
    </location>
</feature>
<keyword evidence="3" id="KW-0813">Transport</keyword>
<evidence type="ECO:0000256" key="3">
    <source>
        <dbReference type="ARBA" id="ARBA00022448"/>
    </source>
</evidence>
<evidence type="ECO:0000256" key="5">
    <source>
        <dbReference type="ARBA" id="ARBA00022500"/>
    </source>
</evidence>
<keyword evidence="11 12" id="KW-0472">Membrane</keyword>
<sequence length="306" mass="32833">MKILISFIVATLSIFGGYMLAGGQLYLLLQPAEYLIIVGGAAAAFYLGTSQKSLTILKGVLKKSMQPEMQTDEYMDVMGVMHDVLAKLSREGMIAIEADIERPESSNLFGRYPSVVRDPQTLNFITDYLRMMVTSKMSGQQIQSAMDDEITARRKENDKAAGAIYKTADALPAFGIMAAVMGVVHVMGSVGQVSNAELGVMIGSALVGTFIGVLIAYAYVGPLGQFVESRLADQVKKLECIQAILVAHIGYGFSPALSVEFGRKTLFSGVRPSYDDMELRIKELRNAGTGSGGAAGASATNIFQAR</sequence>
<feature type="transmembrane region" description="Helical" evidence="12">
    <location>
        <begin position="163"/>
        <end position="186"/>
    </location>
</feature>
<dbReference type="PANTHER" id="PTHR30433">
    <property type="entry name" value="CHEMOTAXIS PROTEIN MOTA"/>
    <property type="match status" value="1"/>
</dbReference>
<feature type="domain" description="MotA/TolQ/ExbB proton channel" evidence="13">
    <location>
        <begin position="125"/>
        <end position="239"/>
    </location>
</feature>
<proteinExistence type="inferred from homology"/>
<keyword evidence="8" id="KW-0375">Hydrogen ion transport</keyword>
<evidence type="ECO:0000256" key="4">
    <source>
        <dbReference type="ARBA" id="ARBA00022475"/>
    </source>
</evidence>
<comment type="subcellular location">
    <subcellularLocation>
        <location evidence="1">Cell membrane</location>
        <topology evidence="1">Multi-pass membrane protein</topology>
    </subcellularLocation>
</comment>
<dbReference type="PROSITE" id="PS01307">
    <property type="entry name" value="MOTA"/>
    <property type="match status" value="1"/>
</dbReference>
<dbReference type="EMBL" id="JANIGO010000005">
    <property type="protein sequence ID" value="MCQ8897526.1"/>
    <property type="molecule type" value="Genomic_DNA"/>
</dbReference>
<keyword evidence="15" id="KW-0966">Cell projection</keyword>
<evidence type="ECO:0000259" key="14">
    <source>
        <dbReference type="Pfam" id="PF20560"/>
    </source>
</evidence>
<evidence type="ECO:0000256" key="8">
    <source>
        <dbReference type="ARBA" id="ARBA00022781"/>
    </source>
</evidence>
<evidence type="ECO:0000256" key="7">
    <source>
        <dbReference type="ARBA" id="ARBA00022779"/>
    </source>
</evidence>
<dbReference type="RefSeq" id="WP_256765331.1">
    <property type="nucleotide sequence ID" value="NZ_JANIGO010000005.1"/>
</dbReference>
<feature type="transmembrane region" description="Helical" evidence="12">
    <location>
        <begin position="198"/>
        <end position="220"/>
    </location>
</feature>
<dbReference type="Proteomes" id="UP001204142">
    <property type="component" value="Unassembled WGS sequence"/>
</dbReference>
<comment type="similarity">
    <text evidence="2">Belongs to the MotA family.</text>
</comment>
<evidence type="ECO:0000313" key="15">
    <source>
        <dbReference type="EMBL" id="MCQ8897526.1"/>
    </source>
</evidence>
<keyword evidence="5" id="KW-0145">Chemotaxis</keyword>
<accession>A0ABT1WJ28</accession>
<evidence type="ECO:0000256" key="11">
    <source>
        <dbReference type="ARBA" id="ARBA00023136"/>
    </source>
</evidence>
<protein>
    <submittedName>
        <fullName evidence="15">Flagellar motor stator protein MotA</fullName>
    </submittedName>
</protein>
<evidence type="ECO:0000256" key="12">
    <source>
        <dbReference type="SAM" id="Phobius"/>
    </source>
</evidence>